<accession>A0A1C3XLK3</accession>
<dbReference type="AlphaFoldDB" id="A0A1C3XLK3"/>
<organism evidence="1 2">
    <name type="scientific">Rhizobium lusitanum</name>
    <dbReference type="NCBI Taxonomy" id="293958"/>
    <lineage>
        <taxon>Bacteria</taxon>
        <taxon>Pseudomonadati</taxon>
        <taxon>Pseudomonadota</taxon>
        <taxon>Alphaproteobacteria</taxon>
        <taxon>Hyphomicrobiales</taxon>
        <taxon>Rhizobiaceae</taxon>
        <taxon>Rhizobium/Agrobacterium group</taxon>
        <taxon>Rhizobium</taxon>
    </lineage>
</organism>
<proteinExistence type="predicted"/>
<protein>
    <submittedName>
        <fullName evidence="1">Uncharacterized protein</fullName>
    </submittedName>
</protein>
<name>A0A1C3XLK3_9HYPH</name>
<evidence type="ECO:0000313" key="1">
    <source>
        <dbReference type="EMBL" id="SCB53137.1"/>
    </source>
</evidence>
<sequence>MAKVEHCLRRIDDRHLLRFRPEEQALKEGHARLKVGILFVERENDPGQLHGVLG</sequence>
<dbReference type="Proteomes" id="UP000199205">
    <property type="component" value="Unassembled WGS sequence"/>
</dbReference>
<gene>
    <name evidence="1" type="ORF">GA0061101_1632</name>
</gene>
<evidence type="ECO:0000313" key="2">
    <source>
        <dbReference type="Proteomes" id="UP000199205"/>
    </source>
</evidence>
<dbReference type="EMBL" id="FMAF01000063">
    <property type="protein sequence ID" value="SCB53137.1"/>
    <property type="molecule type" value="Genomic_DNA"/>
</dbReference>
<reference evidence="1 2" key="1">
    <citation type="submission" date="2016-08" db="EMBL/GenBank/DDBJ databases">
        <authorList>
            <person name="Seilhamer J.J."/>
        </authorList>
    </citation>
    <scope>NUCLEOTIDE SEQUENCE [LARGE SCALE GENOMIC DNA]</scope>
    <source>
        <strain evidence="1 2">P1-7</strain>
    </source>
</reference>